<dbReference type="AlphaFoldDB" id="A0A8S9YUV9"/>
<protein>
    <submittedName>
        <fullName evidence="1">Uncharacterized protein</fullName>
    </submittedName>
</protein>
<keyword evidence="2" id="KW-1185">Reference proteome</keyword>
<sequence>MAVQRGLANKIAVTCENERLWQSDVLTEQHLNSERAGFAHHSSFSTSLDVPSQWHTIAVDLDVDGTKSDYKVCVCESGVH</sequence>
<proteinExistence type="predicted"/>
<dbReference type="Proteomes" id="UP000822476">
    <property type="component" value="Unassembled WGS sequence"/>
</dbReference>
<evidence type="ECO:0000313" key="2">
    <source>
        <dbReference type="Proteomes" id="UP000822476"/>
    </source>
</evidence>
<gene>
    <name evidence="1" type="ORF">EG68_06774</name>
</gene>
<dbReference type="OrthoDB" id="10395382at2759"/>
<evidence type="ECO:0000313" key="1">
    <source>
        <dbReference type="EMBL" id="KAF7258799.1"/>
    </source>
</evidence>
<comment type="caution">
    <text evidence="1">The sequence shown here is derived from an EMBL/GenBank/DDBJ whole genome shotgun (WGS) entry which is preliminary data.</text>
</comment>
<reference evidence="1" key="1">
    <citation type="submission" date="2019-07" db="EMBL/GenBank/DDBJ databases">
        <title>Annotation for the trematode Paragonimus miyazaki's.</title>
        <authorList>
            <person name="Choi Y.-J."/>
        </authorList>
    </citation>
    <scope>NUCLEOTIDE SEQUENCE</scope>
    <source>
        <strain evidence="1">Japan</strain>
    </source>
</reference>
<organism evidence="1 2">
    <name type="scientific">Paragonimus skrjabini miyazakii</name>
    <dbReference type="NCBI Taxonomy" id="59628"/>
    <lineage>
        <taxon>Eukaryota</taxon>
        <taxon>Metazoa</taxon>
        <taxon>Spiralia</taxon>
        <taxon>Lophotrochozoa</taxon>
        <taxon>Platyhelminthes</taxon>
        <taxon>Trematoda</taxon>
        <taxon>Digenea</taxon>
        <taxon>Plagiorchiida</taxon>
        <taxon>Troglotremata</taxon>
        <taxon>Troglotrematidae</taxon>
        <taxon>Paragonimus</taxon>
    </lineage>
</organism>
<name>A0A8S9YUV9_9TREM</name>
<accession>A0A8S9YUV9</accession>
<dbReference type="EMBL" id="JTDE01001529">
    <property type="protein sequence ID" value="KAF7258799.1"/>
    <property type="molecule type" value="Genomic_DNA"/>
</dbReference>